<protein>
    <submittedName>
        <fullName evidence="1">Ecotin</fullName>
    </submittedName>
</protein>
<dbReference type="AlphaFoldDB" id="A0A0R3R2G7"/>
<organism evidence="1">
    <name type="scientific">Brugia timori</name>
    <dbReference type="NCBI Taxonomy" id="42155"/>
    <lineage>
        <taxon>Eukaryota</taxon>
        <taxon>Metazoa</taxon>
        <taxon>Ecdysozoa</taxon>
        <taxon>Nematoda</taxon>
        <taxon>Chromadorea</taxon>
        <taxon>Rhabditida</taxon>
        <taxon>Spirurina</taxon>
        <taxon>Spiruromorpha</taxon>
        <taxon>Filarioidea</taxon>
        <taxon>Onchocercidae</taxon>
        <taxon>Brugia</taxon>
    </lineage>
</organism>
<evidence type="ECO:0000313" key="1">
    <source>
        <dbReference type="WBParaSite" id="BTMF_0001420701-mRNA-1"/>
    </source>
</evidence>
<accession>A0A0R3R2G7</accession>
<reference evidence="1" key="1">
    <citation type="submission" date="2017-02" db="UniProtKB">
        <authorList>
            <consortium name="WormBaseParasite"/>
        </authorList>
    </citation>
    <scope>IDENTIFICATION</scope>
</reference>
<dbReference type="WBParaSite" id="BTMF_0001420701-mRNA-1">
    <property type="protein sequence ID" value="BTMF_0001420701-mRNA-1"/>
    <property type="gene ID" value="BTMF_0001420701"/>
</dbReference>
<proteinExistence type="predicted"/>
<sequence>LVPRIQLIIPFQAEISPLRKAEISQLPVAIKADITKRNA</sequence>
<name>A0A0R3R2G7_9BILA</name>